<evidence type="ECO:0000256" key="8">
    <source>
        <dbReference type="ARBA" id="ARBA00022917"/>
    </source>
</evidence>
<comment type="subunit">
    <text evidence="12">Homodimer. The tRNA molecule binds across the dimer.</text>
</comment>
<evidence type="ECO:0000256" key="3">
    <source>
        <dbReference type="ARBA" id="ARBA00010728"/>
    </source>
</evidence>
<dbReference type="InterPro" id="IPR042103">
    <property type="entry name" value="SerRS_1_N_sf"/>
</dbReference>
<protein>
    <recommendedName>
        <fullName evidence="12">Serine--tRNA ligase</fullName>
        <ecNumber evidence="12">6.1.1.11</ecNumber>
    </recommendedName>
    <alternativeName>
        <fullName evidence="12">Seryl-tRNA synthetase</fullName>
        <shortName evidence="12">SerRS</shortName>
    </alternativeName>
    <alternativeName>
        <fullName evidence="12">Seryl-tRNA(Ser/Sec) synthetase</fullName>
    </alternativeName>
</protein>
<feature type="binding site" evidence="12">
    <location>
        <position position="381"/>
    </location>
    <ligand>
        <name>L-serine</name>
        <dbReference type="ChEBI" id="CHEBI:33384"/>
    </ligand>
</feature>
<reference evidence="17" key="2">
    <citation type="submission" date="2022-11" db="EMBL/GenBank/DDBJ databases">
        <title>complete genomes of mycoplasma synoviae ZX313 strain and SD2 strain.</title>
        <authorList>
            <person name="Zhong Q."/>
        </authorList>
    </citation>
    <scope>NUCLEOTIDE SEQUENCE</scope>
    <source>
        <strain evidence="17">SD2</strain>
    </source>
</reference>
<feature type="binding site" evidence="13">
    <location>
        <position position="259"/>
    </location>
    <ligand>
        <name>L-serine</name>
        <dbReference type="ChEBI" id="CHEBI:33384"/>
    </ligand>
</feature>
<keyword evidence="4 12" id="KW-0963">Cytoplasm</keyword>
<feature type="coiled-coil region" evidence="15">
    <location>
        <begin position="69"/>
        <end position="99"/>
    </location>
</feature>
<feature type="domain" description="Aminoacyl-transfer RNA synthetases class-II family profile" evidence="16">
    <location>
        <begin position="170"/>
        <end position="406"/>
    </location>
</feature>
<gene>
    <name evidence="12 17" type="primary">serS</name>
    <name evidence="17" type="ORF">OIE46_03295</name>
</gene>
<dbReference type="GO" id="GO:0006434">
    <property type="term" value="P:seryl-tRNA aminoacylation"/>
    <property type="evidence" value="ECO:0007669"/>
    <property type="project" value="UniProtKB-UniRule"/>
</dbReference>
<comment type="function">
    <text evidence="12">Catalyzes the attachment of serine to tRNA(Ser). Is also able to aminoacylate tRNA(Sec) with serine, to form the misacylated tRNA L-seryl-tRNA(Sec), which will be further converted into selenocysteinyl-tRNA(Sec).</text>
</comment>
<keyword evidence="7 12" id="KW-0067">ATP-binding</keyword>
<dbReference type="PANTHER" id="PTHR43697:SF1">
    <property type="entry name" value="SERINE--TRNA LIGASE"/>
    <property type="match status" value="1"/>
</dbReference>
<keyword evidence="9 12" id="KW-0030">Aminoacyl-tRNA synthetase</keyword>
<evidence type="ECO:0000256" key="13">
    <source>
        <dbReference type="PIRSR" id="PIRSR001529-1"/>
    </source>
</evidence>
<dbReference type="EMBL" id="CP107525">
    <property type="protein sequence ID" value="UZW64369.1"/>
    <property type="molecule type" value="Genomic_DNA"/>
</dbReference>
<comment type="similarity">
    <text evidence="3 12">Belongs to the class-II aminoacyl-tRNA synthetase family. Type-1 seryl-tRNA synthetase subfamily.</text>
</comment>
<dbReference type="InterPro" id="IPR006195">
    <property type="entry name" value="aa-tRNA-synth_II"/>
</dbReference>
<dbReference type="SUPFAM" id="SSF55681">
    <property type="entry name" value="Class II aaRS and biotin synthetases"/>
    <property type="match status" value="1"/>
</dbReference>
<dbReference type="RefSeq" id="WP_154221670.1">
    <property type="nucleotide sequence ID" value="NZ_CP034544.1"/>
</dbReference>
<feature type="binding site" evidence="12 14">
    <location>
        <begin position="346"/>
        <end position="349"/>
    </location>
    <ligand>
        <name>ATP</name>
        <dbReference type="ChEBI" id="CHEBI:30616"/>
    </ligand>
</feature>
<comment type="catalytic activity">
    <reaction evidence="10 12">
        <text>tRNA(Sec) + L-serine + ATP = L-seryl-tRNA(Sec) + AMP + diphosphate + H(+)</text>
        <dbReference type="Rhea" id="RHEA:42580"/>
        <dbReference type="Rhea" id="RHEA-COMP:9742"/>
        <dbReference type="Rhea" id="RHEA-COMP:10128"/>
        <dbReference type="ChEBI" id="CHEBI:15378"/>
        <dbReference type="ChEBI" id="CHEBI:30616"/>
        <dbReference type="ChEBI" id="CHEBI:33019"/>
        <dbReference type="ChEBI" id="CHEBI:33384"/>
        <dbReference type="ChEBI" id="CHEBI:78442"/>
        <dbReference type="ChEBI" id="CHEBI:78533"/>
        <dbReference type="ChEBI" id="CHEBI:456215"/>
        <dbReference type="EC" id="6.1.1.11"/>
    </reaction>
</comment>
<dbReference type="Gene3D" id="3.30.930.10">
    <property type="entry name" value="Bira Bifunctional Protein, Domain 2"/>
    <property type="match status" value="1"/>
</dbReference>
<dbReference type="AlphaFoldDB" id="A0AAX3F0S4"/>
<dbReference type="CDD" id="cd00770">
    <property type="entry name" value="SerRS_core"/>
    <property type="match status" value="1"/>
</dbReference>
<dbReference type="InterPro" id="IPR015866">
    <property type="entry name" value="Ser-tRNA-synth_1_N"/>
</dbReference>
<comment type="domain">
    <text evidence="12">Consists of two distinct domains, a catalytic core and a N-terminal extension that is involved in tRNA binding.</text>
</comment>
<dbReference type="HAMAP" id="MF_00176">
    <property type="entry name" value="Ser_tRNA_synth_type1"/>
    <property type="match status" value="1"/>
</dbReference>
<evidence type="ECO:0000256" key="6">
    <source>
        <dbReference type="ARBA" id="ARBA00022741"/>
    </source>
</evidence>
<evidence type="ECO:0000256" key="5">
    <source>
        <dbReference type="ARBA" id="ARBA00022598"/>
    </source>
</evidence>
<dbReference type="Pfam" id="PF02403">
    <property type="entry name" value="Seryl_tRNA_N"/>
    <property type="match status" value="1"/>
</dbReference>
<name>A0AAX3F0S4_MYCSY</name>
<evidence type="ECO:0000313" key="17">
    <source>
        <dbReference type="EMBL" id="UZW64369.1"/>
    </source>
</evidence>
<feature type="binding site" evidence="12">
    <location>
        <begin position="229"/>
        <end position="231"/>
    </location>
    <ligand>
        <name>L-serine</name>
        <dbReference type="ChEBI" id="CHEBI:33384"/>
    </ligand>
</feature>
<dbReference type="PRINTS" id="PR00981">
    <property type="entry name" value="TRNASYNTHSER"/>
</dbReference>
<organism evidence="17 18">
    <name type="scientific">Mycoplasmopsis synoviae</name>
    <name type="common">Mycoplasma synoviae</name>
    <dbReference type="NCBI Taxonomy" id="2109"/>
    <lineage>
        <taxon>Bacteria</taxon>
        <taxon>Bacillati</taxon>
        <taxon>Mycoplasmatota</taxon>
        <taxon>Mycoplasmoidales</taxon>
        <taxon>Metamycoplasmataceae</taxon>
        <taxon>Mycoplasmopsis</taxon>
    </lineage>
</organism>
<dbReference type="InterPro" id="IPR033729">
    <property type="entry name" value="SerRS_core"/>
</dbReference>
<dbReference type="EC" id="6.1.1.11" evidence="12"/>
<evidence type="ECO:0000256" key="11">
    <source>
        <dbReference type="ARBA" id="ARBA00048823"/>
    </source>
</evidence>
<keyword evidence="15" id="KW-0175">Coiled coil</keyword>
<evidence type="ECO:0000256" key="14">
    <source>
        <dbReference type="PIRSR" id="PIRSR001529-2"/>
    </source>
</evidence>
<evidence type="ECO:0000259" key="16">
    <source>
        <dbReference type="PROSITE" id="PS50862"/>
    </source>
</evidence>
<dbReference type="GO" id="GO:0016260">
    <property type="term" value="P:selenocysteine biosynthetic process"/>
    <property type="evidence" value="ECO:0007669"/>
    <property type="project" value="UniProtKB-UniRule"/>
</dbReference>
<dbReference type="InterPro" id="IPR002314">
    <property type="entry name" value="aa-tRNA-synt_IIb"/>
</dbReference>
<reference evidence="17" key="1">
    <citation type="submission" date="2022-10" db="EMBL/GenBank/DDBJ databases">
        <authorList>
            <person name="Wei X."/>
        </authorList>
    </citation>
    <scope>NUCLEOTIDE SEQUENCE</scope>
    <source>
        <strain evidence="17">SD2</strain>
    </source>
</reference>
<evidence type="ECO:0000256" key="9">
    <source>
        <dbReference type="ARBA" id="ARBA00023146"/>
    </source>
</evidence>
<evidence type="ECO:0000256" key="2">
    <source>
        <dbReference type="ARBA" id="ARBA00005045"/>
    </source>
</evidence>
<comment type="catalytic activity">
    <reaction evidence="11 12">
        <text>tRNA(Ser) + L-serine + ATP = L-seryl-tRNA(Ser) + AMP + diphosphate + H(+)</text>
        <dbReference type="Rhea" id="RHEA:12292"/>
        <dbReference type="Rhea" id="RHEA-COMP:9669"/>
        <dbReference type="Rhea" id="RHEA-COMP:9703"/>
        <dbReference type="ChEBI" id="CHEBI:15378"/>
        <dbReference type="ChEBI" id="CHEBI:30616"/>
        <dbReference type="ChEBI" id="CHEBI:33019"/>
        <dbReference type="ChEBI" id="CHEBI:33384"/>
        <dbReference type="ChEBI" id="CHEBI:78442"/>
        <dbReference type="ChEBI" id="CHEBI:78533"/>
        <dbReference type="ChEBI" id="CHEBI:456215"/>
        <dbReference type="EC" id="6.1.1.11"/>
    </reaction>
</comment>
<dbReference type="Gene3D" id="1.10.287.40">
    <property type="entry name" value="Serine-tRNA synthetase, tRNA binding domain"/>
    <property type="match status" value="1"/>
</dbReference>
<dbReference type="InterPro" id="IPR045864">
    <property type="entry name" value="aa-tRNA-synth_II/BPL/LPL"/>
</dbReference>
<feature type="binding site" evidence="12 14">
    <location>
        <begin position="259"/>
        <end position="261"/>
    </location>
    <ligand>
        <name>ATP</name>
        <dbReference type="ChEBI" id="CHEBI:30616"/>
    </ligand>
</feature>
<dbReference type="Proteomes" id="UP001164481">
    <property type="component" value="Chromosome"/>
</dbReference>
<feature type="binding site" evidence="12 13">
    <location>
        <position position="282"/>
    </location>
    <ligand>
        <name>L-serine</name>
        <dbReference type="ChEBI" id="CHEBI:33384"/>
    </ligand>
</feature>
<feature type="binding site" evidence="13">
    <location>
        <position position="229"/>
    </location>
    <ligand>
        <name>L-serine</name>
        <dbReference type="ChEBI" id="CHEBI:33384"/>
    </ligand>
</feature>
<dbReference type="GO" id="GO:0004828">
    <property type="term" value="F:serine-tRNA ligase activity"/>
    <property type="evidence" value="ECO:0007669"/>
    <property type="project" value="UniProtKB-UniRule"/>
</dbReference>
<proteinExistence type="inferred from homology"/>
<dbReference type="PROSITE" id="PS50862">
    <property type="entry name" value="AA_TRNA_LIGASE_II"/>
    <property type="match status" value="1"/>
</dbReference>
<accession>A0AAX3F0S4</accession>
<keyword evidence="5 12" id="KW-0436">Ligase</keyword>
<dbReference type="GO" id="GO:0005737">
    <property type="term" value="C:cytoplasm"/>
    <property type="evidence" value="ECO:0007669"/>
    <property type="project" value="UniProtKB-SubCell"/>
</dbReference>
<comment type="subcellular location">
    <subcellularLocation>
        <location evidence="1 12">Cytoplasm</location>
    </subcellularLocation>
</comment>
<evidence type="ECO:0000256" key="7">
    <source>
        <dbReference type="ARBA" id="ARBA00022840"/>
    </source>
</evidence>
<evidence type="ECO:0000256" key="15">
    <source>
        <dbReference type="SAM" id="Coils"/>
    </source>
</evidence>
<evidence type="ECO:0000256" key="10">
    <source>
        <dbReference type="ARBA" id="ARBA00047929"/>
    </source>
</evidence>
<dbReference type="InterPro" id="IPR010978">
    <property type="entry name" value="tRNA-bd_arm"/>
</dbReference>
<comment type="caution">
    <text evidence="12">Lacks conserved residue(s) required for the propagation of feature annotation.</text>
</comment>
<dbReference type="PANTHER" id="PTHR43697">
    <property type="entry name" value="SERYL-TRNA SYNTHETASE"/>
    <property type="match status" value="1"/>
</dbReference>
<dbReference type="PIRSF" id="PIRSF001529">
    <property type="entry name" value="Ser-tRNA-synth_IIa"/>
    <property type="match status" value="1"/>
</dbReference>
<evidence type="ECO:0000256" key="12">
    <source>
        <dbReference type="HAMAP-Rule" id="MF_00176"/>
    </source>
</evidence>
<dbReference type="InterPro" id="IPR002317">
    <property type="entry name" value="Ser-tRNA-ligase_type_1"/>
</dbReference>
<feature type="binding site" evidence="13">
    <location>
        <position position="379"/>
    </location>
    <ligand>
        <name>L-serine</name>
        <dbReference type="ChEBI" id="CHEBI:33384"/>
    </ligand>
</feature>
<keyword evidence="6 12" id="KW-0547">Nucleotide-binding</keyword>
<keyword evidence="8 12" id="KW-0648">Protein biosynthesis</keyword>
<dbReference type="SUPFAM" id="SSF46589">
    <property type="entry name" value="tRNA-binding arm"/>
    <property type="match status" value="1"/>
</dbReference>
<evidence type="ECO:0000256" key="1">
    <source>
        <dbReference type="ARBA" id="ARBA00004496"/>
    </source>
</evidence>
<dbReference type="Pfam" id="PF00587">
    <property type="entry name" value="tRNA-synt_2b"/>
    <property type="match status" value="1"/>
</dbReference>
<evidence type="ECO:0000313" key="18">
    <source>
        <dbReference type="Proteomes" id="UP001164481"/>
    </source>
</evidence>
<evidence type="ECO:0000256" key="4">
    <source>
        <dbReference type="ARBA" id="ARBA00022490"/>
    </source>
</evidence>
<dbReference type="GO" id="GO:0005524">
    <property type="term" value="F:ATP binding"/>
    <property type="evidence" value="ECO:0007669"/>
    <property type="project" value="UniProtKB-UniRule"/>
</dbReference>
<comment type="pathway">
    <text evidence="2 12">Aminoacyl-tRNA biosynthesis; selenocysteinyl-tRNA(Sec) biosynthesis; L-seryl-tRNA(Sec) from L-serine and tRNA(Sec): step 1/1.</text>
</comment>
<sequence length="421" mass="48632">MLNIKYILENKELVRDKLISRNFDITVFDNFLSLAQERGKLMSSAQEQKSKLTKLSKQFGIYKNDLEKLSLLKKEIEKVKSLETQLTNQANELNFKLDEILATIPNLPLDEIPFGKDENDNKVINVYEIGTKKDFEKPHYEIASELNMIDIPRAVKQSGSRFVIYKNEGSKLVRALINFMLDLHKQKGYDEFLTPYLVRSEMLFGTGQLPKFKEDMFKVENSDLYLIPTAEITLTNYYNNEIVNLDKPFKACAYTECFRSEVGSSGKDTKGIIRQHQFKKVEIVKVTTKDDAIKEFNLMLEDAKNVLFKLEIPFREVLLSTGDMGFSSRKTIDLELWLPSESKYREVSSVSYMGDFQARRAKIRYKNQDQKTEYAHTMNGSALAVDRLVAAIIEQYLDTDGNLVIPKVLVPYMGMDKIYKK</sequence>
<dbReference type="NCBIfam" id="TIGR00414">
    <property type="entry name" value="serS"/>
    <property type="match status" value="1"/>
</dbReference>